<keyword evidence="1" id="KW-0812">Transmembrane</keyword>
<dbReference type="GO" id="GO:0016740">
    <property type="term" value="F:transferase activity"/>
    <property type="evidence" value="ECO:0007669"/>
    <property type="project" value="UniProtKB-KW"/>
</dbReference>
<reference evidence="3 4" key="1">
    <citation type="submission" date="2019-01" db="EMBL/GenBank/DDBJ databases">
        <title>Flavobacterium sp. nov. isolated from arctic soil.</title>
        <authorList>
            <person name="Kim D.-U."/>
        </authorList>
    </citation>
    <scope>NUCLEOTIDE SEQUENCE [LARGE SCALE GENOMIC DNA]</scope>
    <source>
        <strain evidence="3 4">Kopri-42</strain>
    </source>
</reference>
<evidence type="ECO:0000256" key="1">
    <source>
        <dbReference type="SAM" id="Phobius"/>
    </source>
</evidence>
<evidence type="ECO:0000259" key="2">
    <source>
        <dbReference type="Pfam" id="PF00535"/>
    </source>
</evidence>
<comment type="caution">
    <text evidence="3">The sequence shown here is derived from an EMBL/GenBank/DDBJ whole genome shotgun (WGS) entry which is preliminary data.</text>
</comment>
<dbReference type="InterPro" id="IPR050834">
    <property type="entry name" value="Glycosyltransf_2"/>
</dbReference>
<dbReference type="PANTHER" id="PTHR43685:SF2">
    <property type="entry name" value="GLYCOSYLTRANSFERASE 2-LIKE DOMAIN-CONTAINING PROTEIN"/>
    <property type="match status" value="1"/>
</dbReference>
<evidence type="ECO:0000313" key="3">
    <source>
        <dbReference type="EMBL" id="RYJ50878.1"/>
    </source>
</evidence>
<dbReference type="OrthoDB" id="597270at2"/>
<evidence type="ECO:0000313" key="4">
    <source>
        <dbReference type="Proteomes" id="UP000253235"/>
    </source>
</evidence>
<sequence length="333" mass="39623">MNLKLSNNLVSIIIPIYNRADLIGETLNSIITQTYMNWECVVIDDGSTDDTAALIADYIKKDSRFQYHQRPVDKIKGANSCRNYGFELSKGEYIKWFDSDDIMHPDFLEKQVKVLIENPNLDFCASFSEIFDYKSDKRWPSNPSNPENKNTLYNYIAGKLFFLTPSPLWRRVFLNKKVLFDENLLNAHEADFNFKRLIEGVDFEYIKEVLFYVRRGHHSIDLMSISDPLSFKSMFDYYQKVYLYLCEFSIYLSDEQRLKLRKQIIYRQNSIFYSLRFLQKMGNCNFIFFTLIDNIKKSEFSLLRRVMLLFGICFVYLFKKGYNFILINEFKNC</sequence>
<keyword evidence="4" id="KW-1185">Reference proteome</keyword>
<dbReference type="SUPFAM" id="SSF53448">
    <property type="entry name" value="Nucleotide-diphospho-sugar transferases"/>
    <property type="match status" value="1"/>
</dbReference>
<keyword evidence="3" id="KW-0808">Transferase</keyword>
<keyword evidence="1" id="KW-1133">Transmembrane helix</keyword>
<dbReference type="EMBL" id="QNVY02000006">
    <property type="protein sequence ID" value="RYJ50878.1"/>
    <property type="molecule type" value="Genomic_DNA"/>
</dbReference>
<keyword evidence="1" id="KW-0472">Membrane</keyword>
<protein>
    <submittedName>
        <fullName evidence="3">Glycosyltransferase family 2 protein</fullName>
    </submittedName>
</protein>
<dbReference type="InterPro" id="IPR001173">
    <property type="entry name" value="Glyco_trans_2-like"/>
</dbReference>
<dbReference type="Gene3D" id="3.90.550.10">
    <property type="entry name" value="Spore Coat Polysaccharide Biosynthesis Protein SpsA, Chain A"/>
    <property type="match status" value="1"/>
</dbReference>
<dbReference type="InterPro" id="IPR029044">
    <property type="entry name" value="Nucleotide-diphossugar_trans"/>
</dbReference>
<feature type="domain" description="Glycosyltransferase 2-like" evidence="2">
    <location>
        <begin position="11"/>
        <end position="177"/>
    </location>
</feature>
<organism evidence="3 4">
    <name type="scientific">Flavobacterium petrolei</name>
    <dbReference type="NCBI Taxonomy" id="2259594"/>
    <lineage>
        <taxon>Bacteria</taxon>
        <taxon>Pseudomonadati</taxon>
        <taxon>Bacteroidota</taxon>
        <taxon>Flavobacteriia</taxon>
        <taxon>Flavobacteriales</taxon>
        <taxon>Flavobacteriaceae</taxon>
        <taxon>Flavobacterium</taxon>
    </lineage>
</organism>
<dbReference type="RefSeq" id="WP_113667019.1">
    <property type="nucleotide sequence ID" value="NZ_QNVY02000006.1"/>
</dbReference>
<gene>
    <name evidence="3" type="ORF">DR871_015400</name>
</gene>
<proteinExistence type="predicted"/>
<accession>A0A482THD6</accession>
<dbReference type="Proteomes" id="UP000253235">
    <property type="component" value="Unassembled WGS sequence"/>
</dbReference>
<dbReference type="AlphaFoldDB" id="A0A482THD6"/>
<dbReference type="CDD" id="cd00761">
    <property type="entry name" value="Glyco_tranf_GTA_type"/>
    <property type="match status" value="1"/>
</dbReference>
<dbReference type="PANTHER" id="PTHR43685">
    <property type="entry name" value="GLYCOSYLTRANSFERASE"/>
    <property type="match status" value="1"/>
</dbReference>
<name>A0A482THD6_9FLAO</name>
<dbReference type="Pfam" id="PF00535">
    <property type="entry name" value="Glycos_transf_2"/>
    <property type="match status" value="1"/>
</dbReference>
<feature type="transmembrane region" description="Helical" evidence="1">
    <location>
        <begin position="302"/>
        <end position="318"/>
    </location>
</feature>